<dbReference type="EnsemblPlants" id="Pp3c18_7460V3.2">
    <property type="protein sequence ID" value="PAC:32981065.CDS.1"/>
    <property type="gene ID" value="Pp3c18_7460"/>
</dbReference>
<evidence type="ECO:0000313" key="2">
    <source>
        <dbReference type="EnsemblPlants" id="PAC:32981064.CDS.1"/>
    </source>
</evidence>
<organism evidence="1">
    <name type="scientific">Physcomitrium patens</name>
    <name type="common">Spreading-leaved earth moss</name>
    <name type="synonym">Physcomitrella patens</name>
    <dbReference type="NCBI Taxonomy" id="3218"/>
    <lineage>
        <taxon>Eukaryota</taxon>
        <taxon>Viridiplantae</taxon>
        <taxon>Streptophyta</taxon>
        <taxon>Embryophyta</taxon>
        <taxon>Bryophyta</taxon>
        <taxon>Bryophytina</taxon>
        <taxon>Bryopsida</taxon>
        <taxon>Funariidae</taxon>
        <taxon>Funariales</taxon>
        <taxon>Funariaceae</taxon>
        <taxon>Physcomitrium</taxon>
    </lineage>
</organism>
<dbReference type="PaxDb" id="3218-PP1S299_38V6.1"/>
<dbReference type="Gramene" id="Pp3c18_7460V3.1">
    <property type="protein sequence ID" value="PAC:32981064.CDS.1"/>
    <property type="gene ID" value="Pp3c18_7460"/>
</dbReference>
<dbReference type="Proteomes" id="UP000006727">
    <property type="component" value="Chromosome 18"/>
</dbReference>
<dbReference type="EMBL" id="ABEU02000018">
    <property type="protein sequence ID" value="PNR34945.1"/>
    <property type="molecule type" value="Genomic_DNA"/>
</dbReference>
<gene>
    <name evidence="1" type="ORF">PHYPA_022844</name>
</gene>
<reference evidence="2" key="3">
    <citation type="submission" date="2020-12" db="UniProtKB">
        <authorList>
            <consortium name="EnsemblPlants"/>
        </authorList>
    </citation>
    <scope>IDENTIFICATION</scope>
</reference>
<evidence type="ECO:0000313" key="3">
    <source>
        <dbReference type="Proteomes" id="UP000006727"/>
    </source>
</evidence>
<dbReference type="InParanoid" id="A0A2K1J089"/>
<reference evidence="1 3" key="2">
    <citation type="journal article" date="2018" name="Plant J.">
        <title>The Physcomitrella patens chromosome-scale assembly reveals moss genome structure and evolution.</title>
        <authorList>
            <person name="Lang D."/>
            <person name="Ullrich K.K."/>
            <person name="Murat F."/>
            <person name="Fuchs J."/>
            <person name="Jenkins J."/>
            <person name="Haas F.B."/>
            <person name="Piednoel M."/>
            <person name="Gundlach H."/>
            <person name="Van Bel M."/>
            <person name="Meyberg R."/>
            <person name="Vives C."/>
            <person name="Morata J."/>
            <person name="Symeonidi A."/>
            <person name="Hiss M."/>
            <person name="Muchero W."/>
            <person name="Kamisugi Y."/>
            <person name="Saleh O."/>
            <person name="Blanc G."/>
            <person name="Decker E.L."/>
            <person name="van Gessel N."/>
            <person name="Grimwood J."/>
            <person name="Hayes R.D."/>
            <person name="Graham S.W."/>
            <person name="Gunter L.E."/>
            <person name="McDaniel S.F."/>
            <person name="Hoernstein S.N.W."/>
            <person name="Larsson A."/>
            <person name="Li F.W."/>
            <person name="Perroud P.F."/>
            <person name="Phillips J."/>
            <person name="Ranjan P."/>
            <person name="Rokshar D.S."/>
            <person name="Rothfels C.J."/>
            <person name="Schneider L."/>
            <person name="Shu S."/>
            <person name="Stevenson D.W."/>
            <person name="Thummler F."/>
            <person name="Tillich M."/>
            <person name="Villarreal Aguilar J.C."/>
            <person name="Widiez T."/>
            <person name="Wong G.K."/>
            <person name="Wymore A."/>
            <person name="Zhang Y."/>
            <person name="Zimmer A.D."/>
            <person name="Quatrano R.S."/>
            <person name="Mayer K.F.X."/>
            <person name="Goodstein D."/>
            <person name="Casacuberta J.M."/>
            <person name="Vandepoele K."/>
            <person name="Reski R."/>
            <person name="Cuming A.C."/>
            <person name="Tuskan G.A."/>
            <person name="Maumus F."/>
            <person name="Salse J."/>
            <person name="Schmutz J."/>
            <person name="Rensing S.A."/>
        </authorList>
    </citation>
    <scope>NUCLEOTIDE SEQUENCE [LARGE SCALE GENOMIC DNA]</scope>
    <source>
        <strain evidence="2 3">cv. Gransden 2004</strain>
    </source>
</reference>
<reference evidence="1 3" key="1">
    <citation type="journal article" date="2008" name="Science">
        <title>The Physcomitrella genome reveals evolutionary insights into the conquest of land by plants.</title>
        <authorList>
            <person name="Rensing S."/>
            <person name="Lang D."/>
            <person name="Zimmer A."/>
            <person name="Terry A."/>
            <person name="Salamov A."/>
            <person name="Shapiro H."/>
            <person name="Nishiyama T."/>
            <person name="Perroud P.-F."/>
            <person name="Lindquist E."/>
            <person name="Kamisugi Y."/>
            <person name="Tanahashi T."/>
            <person name="Sakakibara K."/>
            <person name="Fujita T."/>
            <person name="Oishi K."/>
            <person name="Shin-I T."/>
            <person name="Kuroki Y."/>
            <person name="Toyoda A."/>
            <person name="Suzuki Y."/>
            <person name="Hashimoto A."/>
            <person name="Yamaguchi K."/>
            <person name="Sugano A."/>
            <person name="Kohara Y."/>
            <person name="Fujiyama A."/>
            <person name="Anterola A."/>
            <person name="Aoki S."/>
            <person name="Ashton N."/>
            <person name="Barbazuk W.B."/>
            <person name="Barker E."/>
            <person name="Bennetzen J."/>
            <person name="Bezanilla M."/>
            <person name="Blankenship R."/>
            <person name="Cho S.H."/>
            <person name="Dutcher S."/>
            <person name="Estelle M."/>
            <person name="Fawcett J.A."/>
            <person name="Gundlach H."/>
            <person name="Hanada K."/>
            <person name="Heyl A."/>
            <person name="Hicks K.A."/>
            <person name="Hugh J."/>
            <person name="Lohr M."/>
            <person name="Mayer K."/>
            <person name="Melkozernov A."/>
            <person name="Murata T."/>
            <person name="Nelson D."/>
            <person name="Pils B."/>
            <person name="Prigge M."/>
            <person name="Reiss B."/>
            <person name="Renner T."/>
            <person name="Rombauts S."/>
            <person name="Rushton P."/>
            <person name="Sanderfoot A."/>
            <person name="Schween G."/>
            <person name="Shiu S.-H."/>
            <person name="Stueber K."/>
            <person name="Theodoulou F.L."/>
            <person name="Tu H."/>
            <person name="Van de Peer Y."/>
            <person name="Verrier P.J."/>
            <person name="Waters E."/>
            <person name="Wood A."/>
            <person name="Yang L."/>
            <person name="Cove D."/>
            <person name="Cuming A."/>
            <person name="Hasebe M."/>
            <person name="Lucas S."/>
            <person name="Mishler D.B."/>
            <person name="Reski R."/>
            <person name="Grigoriev I."/>
            <person name="Quatrano R.S."/>
            <person name="Boore J.L."/>
        </authorList>
    </citation>
    <scope>NUCLEOTIDE SEQUENCE [LARGE SCALE GENOMIC DNA]</scope>
    <source>
        <strain evidence="2 3">cv. Gransden 2004</strain>
    </source>
</reference>
<dbReference type="AlphaFoldDB" id="A0A2K1J089"/>
<protein>
    <submittedName>
        <fullName evidence="1 2">Uncharacterized protein</fullName>
    </submittedName>
</protein>
<dbReference type="Gramene" id="Pp3c18_7460V3.2">
    <property type="protein sequence ID" value="PAC:32981065.CDS.1"/>
    <property type="gene ID" value="Pp3c18_7460"/>
</dbReference>
<accession>A0A2K1J089</accession>
<sequence>MDKMLRRSHAWVETAPPQLITVRRRALRELPLDTILEEGISVAGHFLCEASAADQNLRPTQRSSWVDLAGSTSSSSLHQLLPAIAFAQ</sequence>
<name>A0A2K1J089_PHYPA</name>
<dbReference type="EnsemblPlants" id="Pp3c18_7460V3.1">
    <property type="protein sequence ID" value="PAC:32981064.CDS.1"/>
    <property type="gene ID" value="Pp3c18_7460"/>
</dbReference>
<evidence type="ECO:0000313" key="1">
    <source>
        <dbReference type="EMBL" id="PNR34945.1"/>
    </source>
</evidence>
<proteinExistence type="predicted"/>
<keyword evidence="3" id="KW-1185">Reference proteome</keyword>